<accession>A0A8D8IQP8</accession>
<dbReference type="EMBL" id="HBUE01153509">
    <property type="protein sequence ID" value="CAG6506442.1"/>
    <property type="molecule type" value="Transcribed_RNA"/>
</dbReference>
<dbReference type="EMBL" id="HBUE01258549">
    <property type="protein sequence ID" value="CAG6557755.1"/>
    <property type="molecule type" value="Transcribed_RNA"/>
</dbReference>
<dbReference type="EMBL" id="HBUE01010514">
    <property type="protein sequence ID" value="CAG6448157.1"/>
    <property type="molecule type" value="Transcribed_RNA"/>
</dbReference>
<dbReference type="EMBL" id="HBUE01153512">
    <property type="protein sequence ID" value="CAG6506446.1"/>
    <property type="molecule type" value="Transcribed_RNA"/>
</dbReference>
<organism evidence="2">
    <name type="scientific">Culex pipiens</name>
    <name type="common">House mosquito</name>
    <dbReference type="NCBI Taxonomy" id="7175"/>
    <lineage>
        <taxon>Eukaryota</taxon>
        <taxon>Metazoa</taxon>
        <taxon>Ecdysozoa</taxon>
        <taxon>Arthropoda</taxon>
        <taxon>Hexapoda</taxon>
        <taxon>Insecta</taxon>
        <taxon>Pterygota</taxon>
        <taxon>Neoptera</taxon>
        <taxon>Endopterygota</taxon>
        <taxon>Diptera</taxon>
        <taxon>Nematocera</taxon>
        <taxon>Culicoidea</taxon>
        <taxon>Culicidae</taxon>
        <taxon>Culicinae</taxon>
        <taxon>Culicini</taxon>
        <taxon>Culex</taxon>
        <taxon>Culex</taxon>
    </lineage>
</organism>
<dbReference type="EMBL" id="HBUE01153507">
    <property type="protein sequence ID" value="CAG6506439.1"/>
    <property type="molecule type" value="Transcribed_RNA"/>
</dbReference>
<feature type="compositionally biased region" description="Basic residues" evidence="1">
    <location>
        <begin position="1"/>
        <end position="12"/>
    </location>
</feature>
<dbReference type="AlphaFoldDB" id="A0A8D8IQP8"/>
<feature type="region of interest" description="Disordered" evidence="1">
    <location>
        <begin position="79"/>
        <end position="121"/>
    </location>
</feature>
<feature type="compositionally biased region" description="Polar residues" evidence="1">
    <location>
        <begin position="13"/>
        <end position="30"/>
    </location>
</feature>
<evidence type="ECO:0000313" key="2">
    <source>
        <dbReference type="EMBL" id="CAG6557758.1"/>
    </source>
</evidence>
<reference evidence="2" key="1">
    <citation type="submission" date="2021-05" db="EMBL/GenBank/DDBJ databases">
        <authorList>
            <person name="Alioto T."/>
            <person name="Alioto T."/>
            <person name="Gomez Garrido J."/>
        </authorList>
    </citation>
    <scope>NUCLEOTIDE SEQUENCE</scope>
</reference>
<name>A0A8D8IQP8_CULPI</name>
<dbReference type="EMBL" id="HBUE01258548">
    <property type="protein sequence ID" value="CAG6557752.1"/>
    <property type="molecule type" value="Transcribed_RNA"/>
</dbReference>
<sequence>MDAFSTKRKKQQHYNTTGDFNNSPASYSKQTQRKRNILSKQEVFRMLAPQLDPLPRRIGRHNLAAWMLLESPIVLIPANSSNSSYSRRSSNPSNYKPPNSRIASEVPRPSTATPTRLPGMA</sequence>
<dbReference type="EMBL" id="HBUE01258554">
    <property type="protein sequence ID" value="CAG6557762.1"/>
    <property type="molecule type" value="Transcribed_RNA"/>
</dbReference>
<dbReference type="EMBL" id="HBUE01010515">
    <property type="protein sequence ID" value="CAG6448158.1"/>
    <property type="molecule type" value="Transcribed_RNA"/>
</dbReference>
<dbReference type="EMBL" id="HBUE01010510">
    <property type="protein sequence ID" value="CAG6448156.1"/>
    <property type="molecule type" value="Transcribed_RNA"/>
</dbReference>
<feature type="compositionally biased region" description="Low complexity" evidence="1">
    <location>
        <begin position="79"/>
        <end position="101"/>
    </location>
</feature>
<feature type="region of interest" description="Disordered" evidence="1">
    <location>
        <begin position="1"/>
        <end position="34"/>
    </location>
</feature>
<dbReference type="EMBL" id="HBUE01153506">
    <property type="protein sequence ID" value="CAG6506436.1"/>
    <property type="molecule type" value="Transcribed_RNA"/>
</dbReference>
<evidence type="ECO:0000256" key="1">
    <source>
        <dbReference type="SAM" id="MobiDB-lite"/>
    </source>
</evidence>
<dbReference type="EMBL" id="HBUE01010517">
    <property type="protein sequence ID" value="CAG6448160.1"/>
    <property type="molecule type" value="Transcribed_RNA"/>
</dbReference>
<protein>
    <submittedName>
        <fullName evidence="2">(northern house mosquito) hypothetical protein</fullName>
    </submittedName>
</protein>
<dbReference type="EMBL" id="HBUE01258551">
    <property type="protein sequence ID" value="CAG6557758.1"/>
    <property type="molecule type" value="Transcribed_RNA"/>
</dbReference>
<proteinExistence type="predicted"/>